<dbReference type="PaxDb" id="8022-A0A060Y026"/>
<protein>
    <recommendedName>
        <fullName evidence="1">Enhancer of polycomb C-terminal domain-containing protein</fullName>
    </recommendedName>
</protein>
<evidence type="ECO:0000313" key="2">
    <source>
        <dbReference type="EMBL" id="CDQ85091.1"/>
    </source>
</evidence>
<reference evidence="2" key="1">
    <citation type="journal article" date="2014" name="Nat. Commun.">
        <title>The rainbow trout genome provides novel insights into evolution after whole-genome duplication in vertebrates.</title>
        <authorList>
            <person name="Berthelot C."/>
            <person name="Brunet F."/>
            <person name="Chalopin D."/>
            <person name="Juanchich A."/>
            <person name="Bernard M."/>
            <person name="Noel B."/>
            <person name="Bento P."/>
            <person name="Da Silva C."/>
            <person name="Labadie K."/>
            <person name="Alberti A."/>
            <person name="Aury J.M."/>
            <person name="Louis A."/>
            <person name="Dehais P."/>
            <person name="Bardou P."/>
            <person name="Montfort J."/>
            <person name="Klopp C."/>
            <person name="Cabau C."/>
            <person name="Gaspin C."/>
            <person name="Thorgaard G.H."/>
            <person name="Boussaha M."/>
            <person name="Quillet E."/>
            <person name="Guyomard R."/>
            <person name="Galiana D."/>
            <person name="Bobe J."/>
            <person name="Volff J.N."/>
            <person name="Genet C."/>
            <person name="Wincker P."/>
            <person name="Jaillon O."/>
            <person name="Roest Crollius H."/>
            <person name="Guiguen Y."/>
        </authorList>
    </citation>
    <scope>NUCLEOTIDE SEQUENCE [LARGE SCALE GENOMIC DNA]</scope>
</reference>
<reference evidence="2" key="2">
    <citation type="submission" date="2014-03" db="EMBL/GenBank/DDBJ databases">
        <authorList>
            <person name="Genoscope - CEA"/>
        </authorList>
    </citation>
    <scope>NUCLEOTIDE SEQUENCE</scope>
</reference>
<gene>
    <name evidence="2" type="ORF">GSONMT00016311001</name>
</gene>
<evidence type="ECO:0000259" key="1">
    <source>
        <dbReference type="Pfam" id="PF06752"/>
    </source>
</evidence>
<organism evidence="2 3">
    <name type="scientific">Oncorhynchus mykiss</name>
    <name type="common">Rainbow trout</name>
    <name type="synonym">Salmo gairdneri</name>
    <dbReference type="NCBI Taxonomy" id="8022"/>
    <lineage>
        <taxon>Eukaryota</taxon>
        <taxon>Metazoa</taxon>
        <taxon>Chordata</taxon>
        <taxon>Craniata</taxon>
        <taxon>Vertebrata</taxon>
        <taxon>Euteleostomi</taxon>
        <taxon>Actinopterygii</taxon>
        <taxon>Neopterygii</taxon>
        <taxon>Teleostei</taxon>
        <taxon>Protacanthopterygii</taxon>
        <taxon>Salmoniformes</taxon>
        <taxon>Salmonidae</taxon>
        <taxon>Salmoninae</taxon>
        <taxon>Oncorhynchus</taxon>
    </lineage>
</organism>
<dbReference type="InterPro" id="IPR009607">
    <property type="entry name" value="Enhancer_polycomb_C"/>
</dbReference>
<proteinExistence type="predicted"/>
<sequence>MCGSHREAWRRWCGGALHVTLSVIYLEFEANLPSMDNHEPERLALNGISETTVPMEVT</sequence>
<feature type="domain" description="Enhancer of polycomb C-terminal" evidence="1">
    <location>
        <begin position="34"/>
        <end position="58"/>
    </location>
</feature>
<accession>A0A060Y026</accession>
<dbReference type="EMBL" id="FR906661">
    <property type="protein sequence ID" value="CDQ85091.1"/>
    <property type="molecule type" value="Genomic_DNA"/>
</dbReference>
<name>A0A060Y026_ONCMY</name>
<evidence type="ECO:0000313" key="3">
    <source>
        <dbReference type="Proteomes" id="UP000193380"/>
    </source>
</evidence>
<dbReference type="Pfam" id="PF06752">
    <property type="entry name" value="E_Pc_C"/>
    <property type="match status" value="1"/>
</dbReference>
<dbReference type="AlphaFoldDB" id="A0A060Y026"/>
<dbReference type="Proteomes" id="UP000193380">
    <property type="component" value="Unassembled WGS sequence"/>
</dbReference>